<sequence>MDGTKPITDTRRMAAVLQLCAAVFFAASPLVVGGFSGFAPDQFPIPQVDVPVQPAGYAFSIWGLIYLWLVAGAAFGLVRRSDSGGWARMRWPLTGSLVIGAAWIPAAQASVPVATVMIWAMWVLAVWALIVAGREDRWWQRAPVALYAGWLTAASCVALGLVLGGYGWMGEQAAAALMIALALILALAVQWLRRDEPLYAVAVIWALVGVMVANLDPLNAPILTIAGPGAAVLAWVAARGLRA</sequence>
<dbReference type="Proteomes" id="UP000199340">
    <property type="component" value="Unassembled WGS sequence"/>
</dbReference>
<keyword evidence="1" id="KW-1133">Transmembrane helix</keyword>
<feature type="transmembrane region" description="Helical" evidence="1">
    <location>
        <begin position="221"/>
        <end position="238"/>
    </location>
</feature>
<feature type="transmembrane region" description="Helical" evidence="1">
    <location>
        <begin position="144"/>
        <end position="167"/>
    </location>
</feature>
<feature type="transmembrane region" description="Helical" evidence="1">
    <location>
        <begin position="57"/>
        <end position="78"/>
    </location>
</feature>
<organism evidence="2 3">
    <name type="scientific">Lutimaribacter saemankumensis</name>
    <dbReference type="NCBI Taxonomy" id="490829"/>
    <lineage>
        <taxon>Bacteria</taxon>
        <taxon>Pseudomonadati</taxon>
        <taxon>Pseudomonadota</taxon>
        <taxon>Alphaproteobacteria</taxon>
        <taxon>Rhodobacterales</taxon>
        <taxon>Roseobacteraceae</taxon>
        <taxon>Lutimaribacter</taxon>
    </lineage>
</organism>
<evidence type="ECO:0000313" key="2">
    <source>
        <dbReference type="EMBL" id="SDI01522.1"/>
    </source>
</evidence>
<reference evidence="2 3" key="1">
    <citation type="submission" date="2016-10" db="EMBL/GenBank/DDBJ databases">
        <authorList>
            <person name="de Groot N.N."/>
        </authorList>
    </citation>
    <scope>NUCLEOTIDE SEQUENCE [LARGE SCALE GENOMIC DNA]</scope>
    <source>
        <strain evidence="2 3">DSM 28010</strain>
    </source>
</reference>
<keyword evidence="1" id="KW-0812">Transmembrane</keyword>
<evidence type="ECO:0000256" key="1">
    <source>
        <dbReference type="SAM" id="Phobius"/>
    </source>
</evidence>
<proteinExistence type="predicted"/>
<gene>
    <name evidence="2" type="ORF">SAMN05421850_101359</name>
</gene>
<accession>A0A1G8H4E2</accession>
<dbReference type="STRING" id="490829.SAMN05421850_101359"/>
<dbReference type="PANTHER" id="PTHR33802">
    <property type="entry name" value="SI:CH211-161H7.5-RELATED"/>
    <property type="match status" value="1"/>
</dbReference>
<protein>
    <recommendedName>
        <fullName evidence="4">TspO/MBR family protein</fullName>
    </recommendedName>
</protein>
<dbReference type="AlphaFoldDB" id="A0A1G8H4E2"/>
<name>A0A1G8H4E2_9RHOB</name>
<evidence type="ECO:0008006" key="4">
    <source>
        <dbReference type="Google" id="ProtNLM"/>
    </source>
</evidence>
<keyword evidence="3" id="KW-1185">Reference proteome</keyword>
<feature type="transmembrane region" description="Helical" evidence="1">
    <location>
        <begin position="198"/>
        <end position="215"/>
    </location>
</feature>
<feature type="transmembrane region" description="Helical" evidence="1">
    <location>
        <begin position="90"/>
        <end position="107"/>
    </location>
</feature>
<dbReference type="EMBL" id="FNEB01000001">
    <property type="protein sequence ID" value="SDI01522.1"/>
    <property type="molecule type" value="Genomic_DNA"/>
</dbReference>
<dbReference type="RefSeq" id="WP_245723253.1">
    <property type="nucleotide sequence ID" value="NZ_FNEB01000001.1"/>
</dbReference>
<dbReference type="PANTHER" id="PTHR33802:SF1">
    <property type="entry name" value="XK-RELATED PROTEIN"/>
    <property type="match status" value="1"/>
</dbReference>
<keyword evidence="1" id="KW-0472">Membrane</keyword>
<feature type="transmembrane region" description="Helical" evidence="1">
    <location>
        <begin position="113"/>
        <end position="132"/>
    </location>
</feature>
<feature type="transmembrane region" description="Helical" evidence="1">
    <location>
        <begin position="173"/>
        <end position="191"/>
    </location>
</feature>
<evidence type="ECO:0000313" key="3">
    <source>
        <dbReference type="Proteomes" id="UP000199340"/>
    </source>
</evidence>